<dbReference type="GeneID" id="14550075"/>
<evidence type="ECO:0008006" key="3">
    <source>
        <dbReference type="Google" id="ProtNLM"/>
    </source>
</evidence>
<dbReference type="AlphaFoldDB" id="M1IT33"/>
<evidence type="ECO:0000313" key="1">
    <source>
        <dbReference type="EMBL" id="AGE71802.1"/>
    </source>
</evidence>
<dbReference type="HOGENOM" id="CLU_098914_0_0_2"/>
<proteinExistence type="predicted"/>
<gene>
    <name evidence="1" type="ORF">SacN8_09210</name>
</gene>
<dbReference type="EMBL" id="CP002817">
    <property type="protein sequence ID" value="AGE71802.1"/>
    <property type="molecule type" value="Genomic_DNA"/>
</dbReference>
<dbReference type="KEGG" id="sacn:SacN8_09210"/>
<evidence type="ECO:0000313" key="2">
    <source>
        <dbReference type="Proteomes" id="UP000011281"/>
    </source>
</evidence>
<dbReference type="Proteomes" id="UP000011281">
    <property type="component" value="Chromosome"/>
</dbReference>
<dbReference type="RefSeq" id="WP_015385701.1">
    <property type="nucleotide sequence ID" value="NC_020246.1"/>
</dbReference>
<protein>
    <recommendedName>
        <fullName evidence="3">DUF83 domain-containing protein</fullName>
    </recommendedName>
</protein>
<sequence length="159" mass="18804">MCKLRGKYNLYKYSQERDLRLSYERETDINFGEKKTLEIYFNFGDWAKIIGVPDGLISNLAIEFTITRSEDFPRYLLMRSVIYSYMCMQDHIICSTLIVPTTPPIFEDQPLFGYLVIPNGRVLDYIADQLQRIVNGRVEGRRNKFCPSCIYKRICPEWM</sequence>
<organism evidence="2">
    <name type="scientific">Sulfolobus acidocaldarius N8</name>
    <dbReference type="NCBI Taxonomy" id="1028566"/>
    <lineage>
        <taxon>Archaea</taxon>
        <taxon>Thermoproteota</taxon>
        <taxon>Thermoprotei</taxon>
        <taxon>Sulfolobales</taxon>
        <taxon>Sulfolobaceae</taxon>
        <taxon>Sulfolobus</taxon>
    </lineage>
</organism>
<dbReference type="PATRIC" id="fig|1028566.6.peg.1825"/>
<accession>M1IT33</accession>
<reference evidence="1 2" key="1">
    <citation type="journal article" date="2012" name="ISME J.">
        <title>Genomic evidence of rapid, global-scale gene flow in a Sulfolobus species.</title>
        <authorList>
            <person name="Mao D."/>
            <person name="Grogan D."/>
        </authorList>
    </citation>
    <scope>NUCLEOTIDE SEQUENCE [LARGE SCALE GENOMIC DNA]</scope>
    <source>
        <strain evidence="1 2">N8</strain>
    </source>
</reference>
<name>M1IT33_9CREN</name>